<comment type="caution">
    <text evidence="2">The sequence shown here is derived from an EMBL/GenBank/DDBJ whole genome shotgun (WGS) entry which is preliminary data.</text>
</comment>
<reference evidence="3" key="1">
    <citation type="submission" date="2017-11" db="EMBL/GenBank/DDBJ databases">
        <authorList>
            <person name="Kuznetsova I."/>
            <person name="Sazanova A."/>
            <person name="Chirak E."/>
            <person name="Safronova V."/>
            <person name="Willems A."/>
        </authorList>
    </citation>
    <scope>NUCLEOTIDE SEQUENCE [LARGE SCALE GENOMIC DNA]</scope>
    <source>
        <strain evidence="3">STM 196</strain>
    </source>
</reference>
<evidence type="ECO:0000313" key="3">
    <source>
        <dbReference type="Proteomes" id="UP000241444"/>
    </source>
</evidence>
<name>A0A2P7BX08_9HYPH</name>
<dbReference type="Proteomes" id="UP000241444">
    <property type="component" value="Unassembled WGS sequence"/>
</dbReference>
<dbReference type="PROSITE" id="PS51273">
    <property type="entry name" value="GATASE_TYPE_1"/>
    <property type="match status" value="1"/>
</dbReference>
<sequence>MRVLVVQNYQDTGLGQVGRALQEVEARIDLRQAYLGEALPADDADHDGLVVLGGDQNALADDDYPYLPALARLIKTFGDGGKAVLGICLGSQLVARGYGAENIIGRPTEFGWHQVTRAAGAASDPVLSAVPHRFPIFHWHSDTFSLPDGATHLASSTMTANQAFRIGRAVYGIQFHFEADTKLVEQWTHVFRDQIAKIDSDWLDHYGGHMEEDGPADAAGLALARAWVALI</sequence>
<organism evidence="2 3">
    <name type="scientific">Phyllobacterium brassicacearum</name>
    <dbReference type="NCBI Taxonomy" id="314235"/>
    <lineage>
        <taxon>Bacteria</taxon>
        <taxon>Pseudomonadati</taxon>
        <taxon>Pseudomonadota</taxon>
        <taxon>Alphaproteobacteria</taxon>
        <taxon>Hyphomicrobiales</taxon>
        <taxon>Phyllobacteriaceae</taxon>
        <taxon>Phyllobacterium</taxon>
    </lineage>
</organism>
<dbReference type="InterPro" id="IPR017926">
    <property type="entry name" value="GATASE"/>
</dbReference>
<dbReference type="InterPro" id="IPR029062">
    <property type="entry name" value="Class_I_gatase-like"/>
</dbReference>
<dbReference type="Gene3D" id="3.40.50.880">
    <property type="match status" value="1"/>
</dbReference>
<dbReference type="RefSeq" id="WP_106709443.1">
    <property type="nucleotide sequence ID" value="NZ_PGGO01000001.1"/>
</dbReference>
<gene>
    <name evidence="2" type="ORF">CU102_02030</name>
</gene>
<evidence type="ECO:0000313" key="2">
    <source>
        <dbReference type="EMBL" id="PSH71013.1"/>
    </source>
</evidence>
<proteinExistence type="predicted"/>
<dbReference type="PANTHER" id="PTHR42695:SF5">
    <property type="entry name" value="GLUTAMINE AMIDOTRANSFERASE YLR126C-RELATED"/>
    <property type="match status" value="1"/>
</dbReference>
<dbReference type="InterPro" id="IPR044992">
    <property type="entry name" value="ChyE-like"/>
</dbReference>
<protein>
    <submittedName>
        <fullName evidence="2">GMP synthase</fullName>
    </submittedName>
</protein>
<dbReference type="EMBL" id="PGGO01000001">
    <property type="protein sequence ID" value="PSH71013.1"/>
    <property type="molecule type" value="Genomic_DNA"/>
</dbReference>
<dbReference type="AlphaFoldDB" id="A0A2P7BX08"/>
<dbReference type="GO" id="GO:0005829">
    <property type="term" value="C:cytosol"/>
    <property type="evidence" value="ECO:0007669"/>
    <property type="project" value="TreeGrafter"/>
</dbReference>
<feature type="domain" description="Glutamine amidotransferase" evidence="1">
    <location>
        <begin position="19"/>
        <end position="182"/>
    </location>
</feature>
<dbReference type="Pfam" id="PF00117">
    <property type="entry name" value="GATase"/>
    <property type="match status" value="1"/>
</dbReference>
<dbReference type="SUPFAM" id="SSF52317">
    <property type="entry name" value="Class I glutamine amidotransferase-like"/>
    <property type="match status" value="1"/>
</dbReference>
<evidence type="ECO:0000259" key="1">
    <source>
        <dbReference type="Pfam" id="PF00117"/>
    </source>
</evidence>
<accession>A0A2P7BX08</accession>
<dbReference type="CDD" id="cd01741">
    <property type="entry name" value="GATase1_1"/>
    <property type="match status" value="1"/>
</dbReference>
<dbReference type="PANTHER" id="PTHR42695">
    <property type="entry name" value="GLUTAMINE AMIDOTRANSFERASE YLR126C-RELATED"/>
    <property type="match status" value="1"/>
</dbReference>
<keyword evidence="3" id="KW-1185">Reference proteome</keyword>
<dbReference type="OrthoDB" id="9794816at2"/>